<dbReference type="NCBIfam" id="TIGR00787">
    <property type="entry name" value="dctP"/>
    <property type="match status" value="1"/>
</dbReference>
<dbReference type="PIRSF" id="PIRSF006470">
    <property type="entry name" value="DctB"/>
    <property type="match status" value="1"/>
</dbReference>
<accession>A0ABY1SEB9</accession>
<dbReference type="PROSITE" id="PS51257">
    <property type="entry name" value="PROKAR_LIPOPROTEIN"/>
    <property type="match status" value="1"/>
</dbReference>
<sequence>MPWHLLKRSDQIKMMTRKSFLTLLICTITFFGCGVDNETKTIRLGHGLDVSHSVHKAMVKMGEDLLERSGGRLKLEIYPSQQLGTERECLELLQIGSLDMTKVSVGVLENFAPKTRVLGLPFLFRDRQHSFNVLDGPIGQMLLNEGEKYWLKGLGYYDAGSRSFYTMNKPIEKPADLEGEKIRVMESVTAVNMVKALGGSPTPISWGELYTSLQQGVVDGAENNPPSFYLSRHYEVCKYYSLDEHTVLPDVLLIGTYVWNKLSQQEQMWLSQAVKESVKYQRILWAEAEAEALREVQKAGVVVSRPDKTLFAEKVQGIYESYKDDAEIYPLIKKIQETQ</sequence>
<gene>
    <name evidence="2" type="ORF">SAMN04488009_1144</name>
</gene>
<dbReference type="PANTHER" id="PTHR33376">
    <property type="match status" value="1"/>
</dbReference>
<dbReference type="Gene3D" id="3.40.190.170">
    <property type="entry name" value="Bacterial extracellular solute-binding protein, family 7"/>
    <property type="match status" value="1"/>
</dbReference>
<evidence type="ECO:0000313" key="3">
    <source>
        <dbReference type="Proteomes" id="UP000198337"/>
    </source>
</evidence>
<keyword evidence="1" id="KW-0732">Signal</keyword>
<evidence type="ECO:0000256" key="1">
    <source>
        <dbReference type="ARBA" id="ARBA00022729"/>
    </source>
</evidence>
<comment type="caution">
    <text evidence="2">The sequence shown here is derived from an EMBL/GenBank/DDBJ whole genome shotgun (WGS) entry which is preliminary data.</text>
</comment>
<keyword evidence="2" id="KW-0675">Receptor</keyword>
<dbReference type="PANTHER" id="PTHR33376:SF2">
    <property type="entry name" value="DICARBOXYLATE-BINDING PERIPLASMIC PROTEIN"/>
    <property type="match status" value="1"/>
</dbReference>
<protein>
    <submittedName>
        <fullName evidence="2">Tripartite ATP-independent transporter solute receptor, DctP family</fullName>
    </submittedName>
</protein>
<dbReference type="Pfam" id="PF03480">
    <property type="entry name" value="DctP"/>
    <property type="match status" value="1"/>
</dbReference>
<name>A0ABY1SEB9_9FLAO</name>
<dbReference type="NCBIfam" id="NF037995">
    <property type="entry name" value="TRAP_S1"/>
    <property type="match status" value="1"/>
</dbReference>
<evidence type="ECO:0000313" key="2">
    <source>
        <dbReference type="EMBL" id="SNR31051.1"/>
    </source>
</evidence>
<keyword evidence="3" id="KW-1185">Reference proteome</keyword>
<dbReference type="EMBL" id="FZNV01000001">
    <property type="protein sequence ID" value="SNR31051.1"/>
    <property type="molecule type" value="Genomic_DNA"/>
</dbReference>
<proteinExistence type="predicted"/>
<dbReference type="InterPro" id="IPR018389">
    <property type="entry name" value="DctP_fam"/>
</dbReference>
<dbReference type="InterPro" id="IPR038404">
    <property type="entry name" value="TRAP_DctP_sf"/>
</dbReference>
<organism evidence="2 3">
    <name type="scientific">Maribacter sedimenticola</name>
    <dbReference type="NCBI Taxonomy" id="228956"/>
    <lineage>
        <taxon>Bacteria</taxon>
        <taxon>Pseudomonadati</taxon>
        <taxon>Bacteroidota</taxon>
        <taxon>Flavobacteriia</taxon>
        <taxon>Flavobacteriales</taxon>
        <taxon>Flavobacteriaceae</taxon>
        <taxon>Maribacter</taxon>
    </lineage>
</organism>
<dbReference type="Proteomes" id="UP000198337">
    <property type="component" value="Unassembled WGS sequence"/>
</dbReference>
<reference evidence="2 3" key="1">
    <citation type="submission" date="2017-06" db="EMBL/GenBank/DDBJ databases">
        <authorList>
            <person name="Varghese N."/>
            <person name="Submissions S."/>
        </authorList>
    </citation>
    <scope>NUCLEOTIDE SEQUENCE [LARGE SCALE GENOMIC DNA]</scope>
    <source>
        <strain evidence="2 3">DSM 19840</strain>
    </source>
</reference>
<dbReference type="CDD" id="cd13671">
    <property type="entry name" value="PBP2_TRAP_SBP_like_3"/>
    <property type="match status" value="1"/>
</dbReference>
<dbReference type="InterPro" id="IPR004682">
    <property type="entry name" value="TRAP_DctP"/>
</dbReference>